<keyword evidence="3" id="KW-0998">Cell outer membrane</keyword>
<keyword evidence="2 4" id="KW-0472">Membrane</keyword>
<dbReference type="PANTHER" id="PTHR30329">
    <property type="entry name" value="STATOR ELEMENT OF FLAGELLAR MOTOR COMPLEX"/>
    <property type="match status" value="1"/>
</dbReference>
<comment type="caution">
    <text evidence="6">The sequence shown here is derived from an EMBL/GenBank/DDBJ whole genome shotgun (WGS) entry which is preliminary data.</text>
</comment>
<evidence type="ECO:0000256" key="2">
    <source>
        <dbReference type="ARBA" id="ARBA00023136"/>
    </source>
</evidence>
<dbReference type="PROSITE" id="PS51123">
    <property type="entry name" value="OMPA_2"/>
    <property type="match status" value="1"/>
</dbReference>
<evidence type="ECO:0000256" key="3">
    <source>
        <dbReference type="ARBA" id="ARBA00023237"/>
    </source>
</evidence>
<dbReference type="InterPro" id="IPR036737">
    <property type="entry name" value="OmpA-like_sf"/>
</dbReference>
<dbReference type="RefSeq" id="WP_138655910.1">
    <property type="nucleotide sequence ID" value="NZ_VATY01000001.1"/>
</dbReference>
<dbReference type="PRINTS" id="PR01021">
    <property type="entry name" value="OMPADOMAIN"/>
</dbReference>
<dbReference type="GO" id="GO:0009279">
    <property type="term" value="C:cell outer membrane"/>
    <property type="evidence" value="ECO:0007669"/>
    <property type="project" value="UniProtKB-SubCell"/>
</dbReference>
<dbReference type="PANTHER" id="PTHR30329:SF21">
    <property type="entry name" value="LIPOPROTEIN YIAD-RELATED"/>
    <property type="match status" value="1"/>
</dbReference>
<sequence>MAVSYFSKHKRYFVLIALFYCGLTACLAQNLVKNPSFEDYVQCPSDYATFHKDVLFWTCPTNGSTDYFNSCSKQMSVGRNFAGHQNVFNGKGYAGFYAFGPKDYREYIGGELKQVLQKDKKYLVSVVVSLSDKSAYAVKELGFLFGDKPLNLQTTRNIPHRMMLQEGLSNYLGMTNTKYFSNKSDWMEIRSEYIANGNERYFTFGNFKENRKTQMIVTGKNLKKASYYYVDMISISEAEPSFLLDEIYVFEGLNFDVDGFQIKEESQGKLRGLLDYLKENPSLNIAIYGHTDNYGNKDYNLDLSGKRAKSVGLFLVENGLSPFRIAWKGYGDAKPLMANKTEIGREKNRRVEFIISKKKREYYASGLFEDEDDN</sequence>
<evidence type="ECO:0000256" key="1">
    <source>
        <dbReference type="ARBA" id="ARBA00004442"/>
    </source>
</evidence>
<dbReference type="Gene3D" id="3.30.1330.60">
    <property type="entry name" value="OmpA-like domain"/>
    <property type="match status" value="1"/>
</dbReference>
<protein>
    <submittedName>
        <fullName evidence="6">OmpA family protein</fullName>
    </submittedName>
</protein>
<dbReference type="InterPro" id="IPR006665">
    <property type="entry name" value="OmpA-like"/>
</dbReference>
<proteinExistence type="predicted"/>
<dbReference type="EMBL" id="VATY01000001">
    <property type="protein sequence ID" value="TMM57978.1"/>
    <property type="molecule type" value="Genomic_DNA"/>
</dbReference>
<dbReference type="SUPFAM" id="SSF103088">
    <property type="entry name" value="OmpA-like"/>
    <property type="match status" value="1"/>
</dbReference>
<dbReference type="InterPro" id="IPR006664">
    <property type="entry name" value="OMP_bac"/>
</dbReference>
<organism evidence="6 7">
    <name type="scientific">Maribacter algarum</name>
    <name type="common">ex Zhang et al. 2020</name>
    <dbReference type="NCBI Taxonomy" id="2578118"/>
    <lineage>
        <taxon>Bacteria</taxon>
        <taxon>Pseudomonadati</taxon>
        <taxon>Bacteroidota</taxon>
        <taxon>Flavobacteriia</taxon>
        <taxon>Flavobacteriales</taxon>
        <taxon>Flavobacteriaceae</taxon>
        <taxon>Maribacter</taxon>
    </lineage>
</organism>
<name>A0A5S3PSU2_9FLAO</name>
<evidence type="ECO:0000313" key="6">
    <source>
        <dbReference type="EMBL" id="TMM57978.1"/>
    </source>
</evidence>
<evidence type="ECO:0000313" key="7">
    <source>
        <dbReference type="Proteomes" id="UP000310314"/>
    </source>
</evidence>
<dbReference type="AlphaFoldDB" id="A0A5S3PSU2"/>
<dbReference type="Pfam" id="PF00691">
    <property type="entry name" value="OmpA"/>
    <property type="match status" value="1"/>
</dbReference>
<reference evidence="6 7" key="1">
    <citation type="submission" date="2019-05" db="EMBL/GenBank/DDBJ databases">
        <authorList>
            <person name="Zhang J.-Y."/>
            <person name="Feg X."/>
            <person name="Du Z.-J."/>
        </authorList>
    </citation>
    <scope>NUCLEOTIDE SEQUENCE [LARGE SCALE GENOMIC DNA]</scope>
    <source>
        <strain evidence="6 7">RZ26</strain>
    </source>
</reference>
<gene>
    <name evidence="6" type="ORF">FEE95_00690</name>
</gene>
<dbReference type="Proteomes" id="UP000310314">
    <property type="component" value="Unassembled WGS sequence"/>
</dbReference>
<dbReference type="CDD" id="cd07185">
    <property type="entry name" value="OmpA_C-like"/>
    <property type="match status" value="1"/>
</dbReference>
<evidence type="ECO:0000259" key="5">
    <source>
        <dbReference type="PROSITE" id="PS51123"/>
    </source>
</evidence>
<dbReference type="OrthoDB" id="9782229at2"/>
<evidence type="ECO:0000256" key="4">
    <source>
        <dbReference type="PROSITE-ProRule" id="PRU00473"/>
    </source>
</evidence>
<accession>A0A5S3PSU2</accession>
<feature type="domain" description="OmpA-like" evidence="5">
    <location>
        <begin position="242"/>
        <end position="359"/>
    </location>
</feature>
<comment type="subcellular location">
    <subcellularLocation>
        <location evidence="1">Cell outer membrane</location>
    </subcellularLocation>
</comment>
<dbReference type="InterPro" id="IPR050330">
    <property type="entry name" value="Bact_OuterMem_StrucFunc"/>
</dbReference>
<keyword evidence="7" id="KW-1185">Reference proteome</keyword>